<reference evidence="8 9" key="1">
    <citation type="submission" date="2015-03" db="EMBL/GenBank/DDBJ databases">
        <title>Genomics and transcriptomics of the oil-accumulating basidiomycete yeast T. oleaginosus allow insights into substrate utilization and the diverse evolutionary trajectories of mating systems in fungi.</title>
        <authorList>
            <consortium name="DOE Joint Genome Institute"/>
            <person name="Kourist R."/>
            <person name="Kracht O."/>
            <person name="Bracharz F."/>
            <person name="Lipzen A."/>
            <person name="Nolan M."/>
            <person name="Ohm R."/>
            <person name="Grigoriev I."/>
            <person name="Sun S."/>
            <person name="Heitman J."/>
            <person name="Bruck T."/>
            <person name="Nowrousian M."/>
        </authorList>
    </citation>
    <scope>NUCLEOTIDE SEQUENCE [LARGE SCALE GENOMIC DNA]</scope>
    <source>
        <strain evidence="8 9">IBC0246</strain>
    </source>
</reference>
<feature type="compositionally biased region" description="Basic and acidic residues" evidence="6">
    <location>
        <begin position="281"/>
        <end position="292"/>
    </location>
</feature>
<protein>
    <recommendedName>
        <fullName evidence="7">Matrin-type domain-containing protein</fullName>
    </recommendedName>
</protein>
<feature type="region of interest" description="Disordered" evidence="6">
    <location>
        <begin position="209"/>
        <end position="246"/>
    </location>
</feature>
<proteinExistence type="predicted"/>
<keyword evidence="3" id="KW-0863">Zinc-finger</keyword>
<dbReference type="EMBL" id="KQ087186">
    <property type="protein sequence ID" value="KLT44523.1"/>
    <property type="molecule type" value="Genomic_DNA"/>
</dbReference>
<dbReference type="Pfam" id="PF06220">
    <property type="entry name" value="zf-U1"/>
    <property type="match status" value="1"/>
</dbReference>
<gene>
    <name evidence="8" type="ORF">CC85DRAFT_326387</name>
</gene>
<sequence length="332" mass="36576">MTEYWVSKKQYWCKYCNMFIRDDAAQRSLHEGGEKHKGNLERFIRNLYKGGERAKREKEAEKRQFERIEAAARSAHSSVDGARGAYGGRPMLDRPMPSASKPRRDKPSGDKWANYTTAAQMGLADEEGPSAYEIEQMVRGRGTKVGQWEEVVSTPTPPPPPEDKRPETEEEELASFKIQHKRPHRDVYDDEDVDTGALLGLKLKTKERKMAEGDVKGEIAAEDREGAKEEAKGTNIGAGFSKGGWGTAETKAEVKTDADGLGVKIEPSANADSDAGAVMDIKTEPGEDRKPNLDASVENPAAVECSTQIPAPPTSGGSMFKKRRPPPSSRKK</sequence>
<evidence type="ECO:0000256" key="2">
    <source>
        <dbReference type="ARBA" id="ARBA00022723"/>
    </source>
</evidence>
<dbReference type="GO" id="GO:0000398">
    <property type="term" value="P:mRNA splicing, via spliceosome"/>
    <property type="evidence" value="ECO:0007669"/>
    <property type="project" value="InterPro"/>
</dbReference>
<feature type="region of interest" description="Disordered" evidence="6">
    <location>
        <begin position="143"/>
        <end position="189"/>
    </location>
</feature>
<feature type="compositionally biased region" description="Basic and acidic residues" evidence="6">
    <location>
        <begin position="209"/>
        <end position="232"/>
    </location>
</feature>
<dbReference type="GeneID" id="28987051"/>
<dbReference type="PANTHER" id="PTHR13173:SF10">
    <property type="entry name" value="WW DOMAIN-BINDING PROTEIN 4"/>
    <property type="match status" value="1"/>
</dbReference>
<dbReference type="GO" id="GO:0003723">
    <property type="term" value="F:RNA binding"/>
    <property type="evidence" value="ECO:0007669"/>
    <property type="project" value="TreeGrafter"/>
</dbReference>
<dbReference type="GO" id="GO:0071011">
    <property type="term" value="C:precatalytic spliceosome"/>
    <property type="evidence" value="ECO:0007669"/>
    <property type="project" value="TreeGrafter"/>
</dbReference>
<dbReference type="InterPro" id="IPR040023">
    <property type="entry name" value="WBP4"/>
</dbReference>
<dbReference type="SMART" id="SM00451">
    <property type="entry name" value="ZnF_U1"/>
    <property type="match status" value="1"/>
</dbReference>
<dbReference type="InterPro" id="IPR000690">
    <property type="entry name" value="Matrin/U1-C_Znf_C2H2"/>
</dbReference>
<feature type="region of interest" description="Disordered" evidence="6">
    <location>
        <begin position="71"/>
        <end position="111"/>
    </location>
</feature>
<dbReference type="STRING" id="879819.A0A0J0XTW3"/>
<evidence type="ECO:0000256" key="1">
    <source>
        <dbReference type="ARBA" id="ARBA00004123"/>
    </source>
</evidence>
<keyword evidence="9" id="KW-1185">Reference proteome</keyword>
<feature type="domain" description="Matrin-type" evidence="7">
    <location>
        <begin position="11"/>
        <end position="42"/>
    </location>
</feature>
<organism evidence="8 9">
    <name type="scientific">Cutaneotrichosporon oleaginosum</name>
    <dbReference type="NCBI Taxonomy" id="879819"/>
    <lineage>
        <taxon>Eukaryota</taxon>
        <taxon>Fungi</taxon>
        <taxon>Dikarya</taxon>
        <taxon>Basidiomycota</taxon>
        <taxon>Agaricomycotina</taxon>
        <taxon>Tremellomycetes</taxon>
        <taxon>Trichosporonales</taxon>
        <taxon>Trichosporonaceae</taxon>
        <taxon>Cutaneotrichosporon</taxon>
    </lineage>
</organism>
<evidence type="ECO:0000256" key="3">
    <source>
        <dbReference type="ARBA" id="ARBA00022771"/>
    </source>
</evidence>
<dbReference type="Proteomes" id="UP000053611">
    <property type="component" value="Unassembled WGS sequence"/>
</dbReference>
<evidence type="ECO:0000256" key="5">
    <source>
        <dbReference type="ARBA" id="ARBA00023242"/>
    </source>
</evidence>
<evidence type="ECO:0000313" key="9">
    <source>
        <dbReference type="Proteomes" id="UP000053611"/>
    </source>
</evidence>
<keyword evidence="5" id="KW-0539">Nucleus</keyword>
<evidence type="ECO:0000256" key="6">
    <source>
        <dbReference type="SAM" id="MobiDB-lite"/>
    </source>
</evidence>
<evidence type="ECO:0000313" key="8">
    <source>
        <dbReference type="EMBL" id="KLT44523.1"/>
    </source>
</evidence>
<keyword evidence="4" id="KW-0862">Zinc</keyword>
<dbReference type="InterPro" id="IPR013085">
    <property type="entry name" value="U1-CZ_Znf_C2H2"/>
</dbReference>
<comment type="subcellular location">
    <subcellularLocation>
        <location evidence="1">Nucleus</location>
    </subcellularLocation>
</comment>
<dbReference type="SUPFAM" id="SSF57667">
    <property type="entry name" value="beta-beta-alpha zinc fingers"/>
    <property type="match status" value="1"/>
</dbReference>
<dbReference type="PANTHER" id="PTHR13173">
    <property type="entry name" value="WW DOMAIN BINDING PROTEIN 4"/>
    <property type="match status" value="1"/>
</dbReference>
<dbReference type="Gene3D" id="3.30.160.60">
    <property type="entry name" value="Classic Zinc Finger"/>
    <property type="match status" value="1"/>
</dbReference>
<dbReference type="GO" id="GO:0008270">
    <property type="term" value="F:zinc ion binding"/>
    <property type="evidence" value="ECO:0007669"/>
    <property type="project" value="UniProtKB-KW"/>
</dbReference>
<feature type="region of interest" description="Disordered" evidence="6">
    <location>
        <begin position="265"/>
        <end position="332"/>
    </location>
</feature>
<evidence type="ECO:0000259" key="7">
    <source>
        <dbReference type="PROSITE" id="PS50171"/>
    </source>
</evidence>
<feature type="compositionally biased region" description="Basic residues" evidence="6">
    <location>
        <begin position="320"/>
        <end position="332"/>
    </location>
</feature>
<dbReference type="InterPro" id="IPR036236">
    <property type="entry name" value="Znf_C2H2_sf"/>
</dbReference>
<dbReference type="OrthoDB" id="191651at2759"/>
<accession>A0A0J0XTW3</accession>
<dbReference type="PROSITE" id="PS50171">
    <property type="entry name" value="ZF_MATRIN"/>
    <property type="match status" value="1"/>
</dbReference>
<dbReference type="InterPro" id="IPR003604">
    <property type="entry name" value="Matrin/U1-like-C_Znf_C2H2"/>
</dbReference>
<dbReference type="AlphaFoldDB" id="A0A0J0XTW3"/>
<evidence type="ECO:0000256" key="4">
    <source>
        <dbReference type="ARBA" id="ARBA00022833"/>
    </source>
</evidence>
<name>A0A0J0XTW3_9TREE</name>
<keyword evidence="2" id="KW-0479">Metal-binding</keyword>